<dbReference type="PANTHER" id="PTHR46268">
    <property type="entry name" value="STRESS RESPONSE PROTEIN NHAX"/>
    <property type="match status" value="1"/>
</dbReference>
<dbReference type="Pfam" id="PF00582">
    <property type="entry name" value="Usp"/>
    <property type="match status" value="1"/>
</dbReference>
<protein>
    <submittedName>
        <fullName evidence="3">Universal stress protein UspA-like protein</fullName>
    </submittedName>
</protein>
<dbReference type="SUPFAM" id="SSF52402">
    <property type="entry name" value="Adenine nucleotide alpha hydrolases-like"/>
    <property type="match status" value="2"/>
</dbReference>
<dbReference type="HOGENOM" id="CLU_049301_2_1_7"/>
<evidence type="ECO:0000259" key="2">
    <source>
        <dbReference type="Pfam" id="PF00582"/>
    </source>
</evidence>
<sequence length="285" mass="32714">MQNFTLLVAIDFSEGTKTLLKKAHHFAEKFEATLHVVHVIENELFQKNKSHEEIAEHCWEIIHASSSLVEKKHFYCLDGAVDKTIQIVAKTIGAHMVMIGDNKEKHPLEAIFIGSDTKAIIKKSSIPVFVTKNHTLHNYTTILIPTDLSKDSALMVQHIEHLFPNALLLLLHLYSVPFEFRLGMYGFNEHEIMNFHEESRQAAETQLNLFIKSLEIPLKRVVPIVRKELLSSERFEENHKDLKADLVAIHTTGNISFFAFDLLEKSKNDVLIYKVHHTHKAHHGH</sequence>
<dbReference type="PATRIC" id="fig|760154.4.peg.2192"/>
<comment type="similarity">
    <text evidence="1">Belongs to the universal stress protein A family.</text>
</comment>
<keyword evidence="4" id="KW-1185">Reference proteome</keyword>
<dbReference type="eggNOG" id="COG0589">
    <property type="taxonomic scope" value="Bacteria"/>
</dbReference>
<dbReference type="KEGG" id="sba:Sulba_2190"/>
<dbReference type="Gene3D" id="3.40.50.620">
    <property type="entry name" value="HUPs"/>
    <property type="match status" value="2"/>
</dbReference>
<feature type="domain" description="UspA" evidence="2">
    <location>
        <begin position="5"/>
        <end position="132"/>
    </location>
</feature>
<evidence type="ECO:0000313" key="4">
    <source>
        <dbReference type="Proteomes" id="UP000006176"/>
    </source>
</evidence>
<accession>I3XZU1</accession>
<evidence type="ECO:0000313" key="3">
    <source>
        <dbReference type="EMBL" id="AFL69465.1"/>
    </source>
</evidence>
<dbReference type="RefSeq" id="WP_014770330.1">
    <property type="nucleotide sequence ID" value="NC_018002.1"/>
</dbReference>
<dbReference type="PANTHER" id="PTHR46268:SF6">
    <property type="entry name" value="UNIVERSAL STRESS PROTEIN UP12"/>
    <property type="match status" value="1"/>
</dbReference>
<dbReference type="OrthoDB" id="5343004at2"/>
<proteinExistence type="inferred from homology"/>
<dbReference type="EMBL" id="CP003333">
    <property type="protein sequence ID" value="AFL69465.1"/>
    <property type="molecule type" value="Genomic_DNA"/>
</dbReference>
<gene>
    <name evidence="3" type="ordered locus">Sulba_2190</name>
</gene>
<dbReference type="STRING" id="760154.Sulba_2190"/>
<reference evidence="3 4" key="1">
    <citation type="submission" date="2012-06" db="EMBL/GenBank/DDBJ databases">
        <title>Complete sequence of Sulfurospirillum barnesii SES-3.</title>
        <authorList>
            <consortium name="US DOE Joint Genome Institute"/>
            <person name="Lucas S."/>
            <person name="Han J."/>
            <person name="Lapidus A."/>
            <person name="Cheng J.-F."/>
            <person name="Goodwin L."/>
            <person name="Pitluck S."/>
            <person name="Peters L."/>
            <person name="Ovchinnikova G."/>
            <person name="Lu M."/>
            <person name="Detter J.C."/>
            <person name="Han C."/>
            <person name="Tapia R."/>
            <person name="Land M."/>
            <person name="Hauser L."/>
            <person name="Kyrpides N."/>
            <person name="Ivanova N."/>
            <person name="Pagani I."/>
            <person name="Stolz J."/>
            <person name="Arkin A."/>
            <person name="Dehal P."/>
            <person name="Oremland R."/>
            <person name="Saltikov C."/>
            <person name="Basu P."/>
            <person name="Hollibaugh J."/>
            <person name="Newman D."/>
            <person name="Stolyar S."/>
            <person name="Hazen T."/>
            <person name="Woyke T."/>
        </authorList>
    </citation>
    <scope>NUCLEOTIDE SEQUENCE [LARGE SCALE GENOMIC DNA]</scope>
    <source>
        <strain evidence="4">ATCC 700032 / DSM 10660 / SES-3</strain>
    </source>
</reference>
<dbReference type="Proteomes" id="UP000006176">
    <property type="component" value="Chromosome"/>
</dbReference>
<dbReference type="AlphaFoldDB" id="I3XZU1"/>
<organism evidence="3 4">
    <name type="scientific">Sulfurospirillum barnesii (strain ATCC 700032 / DSM 10660 / SES-3)</name>
    <dbReference type="NCBI Taxonomy" id="760154"/>
    <lineage>
        <taxon>Bacteria</taxon>
        <taxon>Pseudomonadati</taxon>
        <taxon>Campylobacterota</taxon>
        <taxon>Epsilonproteobacteria</taxon>
        <taxon>Campylobacterales</taxon>
        <taxon>Sulfurospirillaceae</taxon>
        <taxon>Sulfurospirillum</taxon>
    </lineage>
</organism>
<name>I3XZU1_SULBS</name>
<dbReference type="InterPro" id="IPR014729">
    <property type="entry name" value="Rossmann-like_a/b/a_fold"/>
</dbReference>
<dbReference type="InterPro" id="IPR006016">
    <property type="entry name" value="UspA"/>
</dbReference>
<evidence type="ECO:0000256" key="1">
    <source>
        <dbReference type="ARBA" id="ARBA00008791"/>
    </source>
</evidence>
<dbReference type="CDD" id="cd00293">
    <property type="entry name" value="USP-like"/>
    <property type="match status" value="1"/>
</dbReference>